<feature type="transmembrane region" description="Helical" evidence="1">
    <location>
        <begin position="88"/>
        <end position="109"/>
    </location>
</feature>
<evidence type="ECO:0000256" key="1">
    <source>
        <dbReference type="SAM" id="Phobius"/>
    </source>
</evidence>
<feature type="transmembrane region" description="Helical" evidence="1">
    <location>
        <begin position="155"/>
        <end position="177"/>
    </location>
</feature>
<organism evidence="3 4">
    <name type="scientific">Paraurantiacibacter namhicola</name>
    <dbReference type="NCBI Taxonomy" id="645517"/>
    <lineage>
        <taxon>Bacteria</taxon>
        <taxon>Pseudomonadati</taxon>
        <taxon>Pseudomonadota</taxon>
        <taxon>Alphaproteobacteria</taxon>
        <taxon>Sphingomonadales</taxon>
        <taxon>Erythrobacteraceae</taxon>
        <taxon>Paraurantiacibacter</taxon>
    </lineage>
</organism>
<keyword evidence="1" id="KW-0812">Transmembrane</keyword>
<evidence type="ECO:0000259" key="2">
    <source>
        <dbReference type="Pfam" id="PF02517"/>
    </source>
</evidence>
<keyword evidence="1" id="KW-1133">Transmembrane helix</keyword>
<dbReference type="InterPro" id="IPR003675">
    <property type="entry name" value="Rce1/LyrA-like_dom"/>
</dbReference>
<dbReference type="KEGG" id="anh:A6F65_00189"/>
<keyword evidence="4" id="KW-1185">Reference proteome</keyword>
<proteinExistence type="predicted"/>
<keyword evidence="3" id="KW-0378">Hydrolase</keyword>
<protein>
    <submittedName>
        <fullName evidence="3">CAAX amino terminal protease self-immunity</fullName>
    </submittedName>
</protein>
<keyword evidence="1" id="KW-0472">Membrane</keyword>
<dbReference type="Proteomes" id="UP000092698">
    <property type="component" value="Chromosome"/>
</dbReference>
<name>A0A1C7D4W2_9SPHN</name>
<evidence type="ECO:0000313" key="4">
    <source>
        <dbReference type="Proteomes" id="UP000092698"/>
    </source>
</evidence>
<keyword evidence="3" id="KW-0645">Protease</keyword>
<accession>A0A1C7D4W2</accession>
<dbReference type="GO" id="GO:0080120">
    <property type="term" value="P:CAAX-box protein maturation"/>
    <property type="evidence" value="ECO:0007669"/>
    <property type="project" value="UniProtKB-ARBA"/>
</dbReference>
<feature type="transmembrane region" description="Helical" evidence="1">
    <location>
        <begin position="130"/>
        <end position="149"/>
    </location>
</feature>
<dbReference type="GO" id="GO:0006508">
    <property type="term" value="P:proteolysis"/>
    <property type="evidence" value="ECO:0007669"/>
    <property type="project" value="UniProtKB-KW"/>
</dbReference>
<evidence type="ECO:0000313" key="3">
    <source>
        <dbReference type="EMBL" id="ANU06516.1"/>
    </source>
</evidence>
<dbReference type="GO" id="GO:0004175">
    <property type="term" value="F:endopeptidase activity"/>
    <property type="evidence" value="ECO:0007669"/>
    <property type="project" value="UniProtKB-ARBA"/>
</dbReference>
<dbReference type="Pfam" id="PF02517">
    <property type="entry name" value="Rce1-like"/>
    <property type="match status" value="1"/>
</dbReference>
<dbReference type="STRING" id="645517.A6F65_00189"/>
<dbReference type="RefSeq" id="WP_067784791.1">
    <property type="nucleotide sequence ID" value="NZ_CP016545.1"/>
</dbReference>
<dbReference type="AlphaFoldDB" id="A0A1C7D4W2"/>
<feature type="transmembrane region" description="Helical" evidence="1">
    <location>
        <begin position="47"/>
        <end position="68"/>
    </location>
</feature>
<dbReference type="EMBL" id="CP016545">
    <property type="protein sequence ID" value="ANU06516.1"/>
    <property type="molecule type" value="Genomic_DNA"/>
</dbReference>
<sequence length="207" mass="21282">MILQETINTLVQLAIAMGVAGGAWALIGKRIAPFRDWTGLTAPTPGWWKGTLILFAGITVISSLAVHFGPFGAIATSEGTVGGRLAEAGMSATTIVLILIMAVIKTGLTEEIIFRGLIAKRLINRLGFKLGNLLQAAIFGAVHLLLFAAPGGPEATAASVAIVFGLPGLAGWIMGYANEKFGGGSIVPGWAIHAGGNLISYLTFAAG</sequence>
<dbReference type="OrthoDB" id="193898at2"/>
<reference evidence="3 4" key="1">
    <citation type="submission" date="2016-07" db="EMBL/GenBank/DDBJ databases">
        <title>Complete genome sequence of Altererythrobacter namhicola JCM 16345T, containing esterase-encoding genes.</title>
        <authorList>
            <person name="Cheng H."/>
            <person name="Wu Y.-H."/>
            <person name="Jian S.-L."/>
            <person name="Huo Y.-Y."/>
            <person name="Wang C.-S."/>
            <person name="Xu X.-W."/>
        </authorList>
    </citation>
    <scope>NUCLEOTIDE SEQUENCE [LARGE SCALE GENOMIC DNA]</scope>
    <source>
        <strain evidence="3 4">JCM 16345</strain>
    </source>
</reference>
<feature type="transmembrane region" description="Helical" evidence="1">
    <location>
        <begin position="6"/>
        <end position="27"/>
    </location>
</feature>
<gene>
    <name evidence="3" type="ORF">A6F65_00189</name>
</gene>
<feature type="domain" description="CAAX prenyl protease 2/Lysostaphin resistance protein A-like" evidence="2">
    <location>
        <begin position="95"/>
        <end position="199"/>
    </location>
</feature>